<organism evidence="1 2">
    <name type="scientific">Oryza sativa subsp. japonica</name>
    <name type="common">Rice</name>
    <dbReference type="NCBI Taxonomy" id="39947"/>
    <lineage>
        <taxon>Eukaryota</taxon>
        <taxon>Viridiplantae</taxon>
        <taxon>Streptophyta</taxon>
        <taxon>Embryophyta</taxon>
        <taxon>Tracheophyta</taxon>
        <taxon>Spermatophyta</taxon>
        <taxon>Magnoliopsida</taxon>
        <taxon>Liliopsida</taxon>
        <taxon>Poales</taxon>
        <taxon>Poaceae</taxon>
        <taxon>BOP clade</taxon>
        <taxon>Oryzoideae</taxon>
        <taxon>Oryzeae</taxon>
        <taxon>Oryzinae</taxon>
        <taxon>Oryza</taxon>
        <taxon>Oryza sativa</taxon>
    </lineage>
</organism>
<dbReference type="EMBL" id="AP004038">
    <property type="protein sequence ID" value="BAD15493.1"/>
    <property type="molecule type" value="Genomic_DNA"/>
</dbReference>
<reference evidence="2" key="1">
    <citation type="journal article" date="2005" name="Nature">
        <title>The map-based sequence of the rice genome.</title>
        <authorList>
            <consortium name="International rice genome sequencing project (IRGSP)"/>
            <person name="Matsumoto T."/>
            <person name="Wu J."/>
            <person name="Kanamori H."/>
            <person name="Katayose Y."/>
            <person name="Fujisawa M."/>
            <person name="Namiki N."/>
            <person name="Mizuno H."/>
            <person name="Yamamoto K."/>
            <person name="Antonio B.A."/>
            <person name="Baba T."/>
            <person name="Sakata K."/>
            <person name="Nagamura Y."/>
            <person name="Aoki H."/>
            <person name="Arikawa K."/>
            <person name="Arita K."/>
            <person name="Bito T."/>
            <person name="Chiden Y."/>
            <person name="Fujitsuka N."/>
            <person name="Fukunaka R."/>
            <person name="Hamada M."/>
            <person name="Harada C."/>
            <person name="Hayashi A."/>
            <person name="Hijishita S."/>
            <person name="Honda M."/>
            <person name="Hosokawa S."/>
            <person name="Ichikawa Y."/>
            <person name="Idonuma A."/>
            <person name="Iijima M."/>
            <person name="Ikeda M."/>
            <person name="Ikeno M."/>
            <person name="Ito K."/>
            <person name="Ito S."/>
            <person name="Ito T."/>
            <person name="Ito Y."/>
            <person name="Ito Y."/>
            <person name="Iwabuchi A."/>
            <person name="Kamiya K."/>
            <person name="Karasawa W."/>
            <person name="Kurita K."/>
            <person name="Katagiri S."/>
            <person name="Kikuta A."/>
            <person name="Kobayashi H."/>
            <person name="Kobayashi N."/>
            <person name="Machita K."/>
            <person name="Maehara T."/>
            <person name="Masukawa M."/>
            <person name="Mizubayashi T."/>
            <person name="Mukai Y."/>
            <person name="Nagasaki H."/>
            <person name="Nagata Y."/>
            <person name="Naito S."/>
            <person name="Nakashima M."/>
            <person name="Nakama Y."/>
            <person name="Nakamichi Y."/>
            <person name="Nakamura M."/>
            <person name="Meguro A."/>
            <person name="Negishi M."/>
            <person name="Ohta I."/>
            <person name="Ohta T."/>
            <person name="Okamoto M."/>
            <person name="Ono N."/>
            <person name="Saji S."/>
            <person name="Sakaguchi M."/>
            <person name="Sakai K."/>
            <person name="Shibata M."/>
            <person name="Shimokawa T."/>
            <person name="Song J."/>
            <person name="Takazaki Y."/>
            <person name="Terasawa K."/>
            <person name="Tsugane M."/>
            <person name="Tsuji K."/>
            <person name="Ueda S."/>
            <person name="Waki K."/>
            <person name="Yamagata H."/>
            <person name="Yamamoto M."/>
            <person name="Yamamoto S."/>
            <person name="Yamane H."/>
            <person name="Yoshiki S."/>
            <person name="Yoshihara R."/>
            <person name="Yukawa K."/>
            <person name="Zhong H."/>
            <person name="Yano M."/>
            <person name="Yuan Q."/>
            <person name="Ouyang S."/>
            <person name="Liu J."/>
            <person name="Jones K.M."/>
            <person name="Gansberger K."/>
            <person name="Moffat K."/>
            <person name="Hill J."/>
            <person name="Bera J."/>
            <person name="Fadrosh D."/>
            <person name="Jin S."/>
            <person name="Johri S."/>
            <person name="Kim M."/>
            <person name="Overton L."/>
            <person name="Reardon M."/>
            <person name="Tsitrin T."/>
            <person name="Vuong H."/>
            <person name="Weaver B."/>
            <person name="Ciecko A."/>
            <person name="Tallon L."/>
            <person name="Jackson J."/>
            <person name="Pai G."/>
            <person name="Aken S.V."/>
            <person name="Utterback T."/>
            <person name="Reidmuller S."/>
            <person name="Feldblyum T."/>
            <person name="Hsiao J."/>
            <person name="Zismann V."/>
            <person name="Iobst S."/>
            <person name="de Vazeille A.R."/>
            <person name="Buell C.R."/>
            <person name="Ying K."/>
            <person name="Li Y."/>
            <person name="Lu T."/>
            <person name="Huang Y."/>
            <person name="Zhao Q."/>
            <person name="Feng Q."/>
            <person name="Zhang L."/>
            <person name="Zhu J."/>
            <person name="Weng Q."/>
            <person name="Mu J."/>
            <person name="Lu Y."/>
            <person name="Fan D."/>
            <person name="Liu Y."/>
            <person name="Guan J."/>
            <person name="Zhang Y."/>
            <person name="Yu S."/>
            <person name="Liu X."/>
            <person name="Zhang Y."/>
            <person name="Hong G."/>
            <person name="Han B."/>
            <person name="Choisne N."/>
            <person name="Demange N."/>
            <person name="Orjeda G."/>
            <person name="Samain S."/>
            <person name="Cattolico L."/>
            <person name="Pelletier E."/>
            <person name="Couloux A."/>
            <person name="Segurens B."/>
            <person name="Wincker P."/>
            <person name="D'Hont A."/>
            <person name="Scarpelli C."/>
            <person name="Weissenbach J."/>
            <person name="Salanoubat M."/>
            <person name="Quetier F."/>
            <person name="Yu Y."/>
            <person name="Kim H.R."/>
            <person name="Rambo T."/>
            <person name="Currie J."/>
            <person name="Collura K."/>
            <person name="Luo M."/>
            <person name="Yang T."/>
            <person name="Ammiraju J.S.S."/>
            <person name="Engler F."/>
            <person name="Soderlund C."/>
            <person name="Wing R.A."/>
            <person name="Palmer L.E."/>
            <person name="de la Bastide M."/>
            <person name="Spiegel L."/>
            <person name="Nascimento L."/>
            <person name="Zutavern T."/>
            <person name="O'Shaughnessy A."/>
            <person name="Dike S."/>
            <person name="Dedhia N."/>
            <person name="Preston R."/>
            <person name="Balija V."/>
            <person name="McCombie W.R."/>
            <person name="Chow T."/>
            <person name="Chen H."/>
            <person name="Chung M."/>
            <person name="Chen C."/>
            <person name="Shaw J."/>
            <person name="Wu H."/>
            <person name="Hsiao K."/>
            <person name="Chao Y."/>
            <person name="Chu M."/>
            <person name="Cheng C."/>
            <person name="Hour A."/>
            <person name="Lee P."/>
            <person name="Lin S."/>
            <person name="Lin Y."/>
            <person name="Liou J."/>
            <person name="Liu S."/>
            <person name="Hsing Y."/>
            <person name="Raghuvanshi S."/>
            <person name="Mohanty A."/>
            <person name="Bharti A.K."/>
            <person name="Gaur A."/>
            <person name="Gupta V."/>
            <person name="Kumar D."/>
            <person name="Ravi V."/>
            <person name="Vij S."/>
            <person name="Kapur A."/>
            <person name="Khurana P."/>
            <person name="Khurana P."/>
            <person name="Khurana J.P."/>
            <person name="Tyagi A.K."/>
            <person name="Gaikwad K."/>
            <person name="Singh A."/>
            <person name="Dalal V."/>
            <person name="Srivastava S."/>
            <person name="Dixit A."/>
            <person name="Pal A.K."/>
            <person name="Ghazi I.A."/>
            <person name="Yadav M."/>
            <person name="Pandit A."/>
            <person name="Bhargava A."/>
            <person name="Sureshbabu K."/>
            <person name="Batra K."/>
            <person name="Sharma T.R."/>
            <person name="Mohapatra T."/>
            <person name="Singh N.K."/>
            <person name="Messing J."/>
            <person name="Nelson A.B."/>
            <person name="Fuks G."/>
            <person name="Kavchok S."/>
            <person name="Keizer G."/>
            <person name="Linton E."/>
            <person name="Llaca V."/>
            <person name="Song R."/>
            <person name="Tanyolac B."/>
            <person name="Young S."/>
            <person name="Ho-Il K."/>
            <person name="Hahn J.H."/>
            <person name="Sangsakoo G."/>
            <person name="Vanavichit A."/>
            <person name="de Mattos Luiz.A.T."/>
            <person name="Zimmer P.D."/>
            <person name="Malone G."/>
            <person name="Dellagostin O."/>
            <person name="de Oliveira A.C."/>
            <person name="Bevan M."/>
            <person name="Bancroft I."/>
            <person name="Minx P."/>
            <person name="Cordum H."/>
            <person name="Wilson R."/>
            <person name="Cheng Z."/>
            <person name="Jin W."/>
            <person name="Jiang J."/>
            <person name="Leong S.A."/>
            <person name="Iwama H."/>
            <person name="Gojobori T."/>
            <person name="Itoh T."/>
            <person name="Niimura Y."/>
            <person name="Fujii Y."/>
            <person name="Habara T."/>
            <person name="Sakai H."/>
            <person name="Sato Y."/>
            <person name="Wilson G."/>
            <person name="Kumar K."/>
            <person name="McCouch S."/>
            <person name="Juretic N."/>
            <person name="Hoen D."/>
            <person name="Wright S."/>
            <person name="Bruskiewich R."/>
            <person name="Bureau T."/>
            <person name="Miyao A."/>
            <person name="Hirochika H."/>
            <person name="Nishikawa T."/>
            <person name="Kadowaki K."/>
            <person name="Sugiura M."/>
            <person name="Burr B."/>
            <person name="Sasaki T."/>
        </authorList>
    </citation>
    <scope>NUCLEOTIDE SEQUENCE [LARGE SCALE GENOMIC DNA]</scope>
    <source>
        <strain evidence="2">cv. Nipponbare</strain>
    </source>
</reference>
<proteinExistence type="predicted"/>
<dbReference type="Proteomes" id="UP000000763">
    <property type="component" value="Chromosome 2"/>
</dbReference>
<accession>Q6ZI25</accession>
<protein>
    <submittedName>
        <fullName evidence="1">Uncharacterized protein</fullName>
    </submittedName>
</protein>
<dbReference type="AlphaFoldDB" id="Q6ZI25"/>
<gene>
    <name evidence="1" type="primary">OJ1004_H01.35</name>
</gene>
<reference evidence="2" key="2">
    <citation type="journal article" date="2008" name="Nucleic Acids Res.">
        <title>The rice annotation project database (RAP-DB): 2008 update.</title>
        <authorList>
            <consortium name="The rice annotation project (RAP)"/>
        </authorList>
    </citation>
    <scope>GENOME REANNOTATION</scope>
    <source>
        <strain evidence="2">cv. Nipponbare</strain>
    </source>
</reference>
<name>Q6ZI25_ORYSJ</name>
<evidence type="ECO:0000313" key="2">
    <source>
        <dbReference type="Proteomes" id="UP000000763"/>
    </source>
</evidence>
<sequence>MSAVAPVCHTRRCASRSHGAIPTVMHRLNYRVPPQPREGGSCFCRRRCERRVRKGAAAVRRHYRRAQPLPPCDDFSSTVAREGRGRGWECVARPMREGIEGAAMACEAAALRQNFRLSTAA</sequence>
<evidence type="ECO:0000313" key="1">
    <source>
        <dbReference type="EMBL" id="BAD15493.1"/>
    </source>
</evidence>